<dbReference type="AlphaFoldDB" id="A0ABD1XNI7"/>
<keyword evidence="3" id="KW-1185">Reference proteome</keyword>
<feature type="compositionally biased region" description="Pro residues" evidence="1">
    <location>
        <begin position="1"/>
        <end position="14"/>
    </location>
</feature>
<accession>A0ABD1XNI7</accession>
<gene>
    <name evidence="2" type="ORF">R1flu_028888</name>
</gene>
<sequence length="106" mass="11696">MGWPPELTPGPPTSSRPESPVAPTGVALSGRTPYQGLAESFHQDKQKGWHGGITQIGGFDQGKPLLQVMEFLLGRFNLSRLDFLRALPESLLELSHLSVLRQEFFP</sequence>
<evidence type="ECO:0000256" key="1">
    <source>
        <dbReference type="SAM" id="MobiDB-lite"/>
    </source>
</evidence>
<evidence type="ECO:0000313" key="2">
    <source>
        <dbReference type="EMBL" id="KAL2610315.1"/>
    </source>
</evidence>
<comment type="caution">
    <text evidence="2">The sequence shown here is derived from an EMBL/GenBank/DDBJ whole genome shotgun (WGS) entry which is preliminary data.</text>
</comment>
<protein>
    <submittedName>
        <fullName evidence="2">Uncharacterized protein</fullName>
    </submittedName>
</protein>
<evidence type="ECO:0000313" key="3">
    <source>
        <dbReference type="Proteomes" id="UP001605036"/>
    </source>
</evidence>
<dbReference type="Proteomes" id="UP001605036">
    <property type="component" value="Unassembled WGS sequence"/>
</dbReference>
<organism evidence="2 3">
    <name type="scientific">Riccia fluitans</name>
    <dbReference type="NCBI Taxonomy" id="41844"/>
    <lineage>
        <taxon>Eukaryota</taxon>
        <taxon>Viridiplantae</taxon>
        <taxon>Streptophyta</taxon>
        <taxon>Embryophyta</taxon>
        <taxon>Marchantiophyta</taxon>
        <taxon>Marchantiopsida</taxon>
        <taxon>Marchantiidae</taxon>
        <taxon>Marchantiales</taxon>
        <taxon>Ricciaceae</taxon>
        <taxon>Riccia</taxon>
    </lineage>
</organism>
<feature type="region of interest" description="Disordered" evidence="1">
    <location>
        <begin position="1"/>
        <end position="29"/>
    </location>
</feature>
<reference evidence="2 3" key="1">
    <citation type="submission" date="2024-09" db="EMBL/GenBank/DDBJ databases">
        <title>Chromosome-scale assembly of Riccia fluitans.</title>
        <authorList>
            <person name="Paukszto L."/>
            <person name="Sawicki J."/>
            <person name="Karawczyk K."/>
            <person name="Piernik-Szablinska J."/>
            <person name="Szczecinska M."/>
            <person name="Mazdziarz M."/>
        </authorList>
    </citation>
    <scope>NUCLEOTIDE SEQUENCE [LARGE SCALE GENOMIC DNA]</scope>
    <source>
        <strain evidence="2">Rf_01</strain>
        <tissue evidence="2">Aerial parts of the thallus</tissue>
    </source>
</reference>
<dbReference type="EMBL" id="JBHFFA010000008">
    <property type="protein sequence ID" value="KAL2610315.1"/>
    <property type="molecule type" value="Genomic_DNA"/>
</dbReference>
<proteinExistence type="predicted"/>
<name>A0ABD1XNI7_9MARC</name>